<reference evidence="4" key="1">
    <citation type="submission" date="2023-07" db="EMBL/GenBank/DDBJ databases">
        <title>Paracoccus sp. MBLB3053 whole genome sequence.</title>
        <authorList>
            <person name="Hwang C.Y."/>
            <person name="Cho E.-S."/>
            <person name="Seo M.-J."/>
        </authorList>
    </citation>
    <scope>NUCLEOTIDE SEQUENCE [LARGE SCALE GENOMIC DNA]</scope>
    <source>
        <strain evidence="4">MBLB3053</strain>
    </source>
</reference>
<evidence type="ECO:0000313" key="4">
    <source>
        <dbReference type="Proteomes" id="UP001269144"/>
    </source>
</evidence>
<proteinExistence type="predicted"/>
<evidence type="ECO:0000313" key="3">
    <source>
        <dbReference type="EMBL" id="MDS9467319.1"/>
    </source>
</evidence>
<feature type="compositionally biased region" description="Basic and acidic residues" evidence="1">
    <location>
        <begin position="472"/>
        <end position="483"/>
    </location>
</feature>
<evidence type="ECO:0000256" key="1">
    <source>
        <dbReference type="SAM" id="MobiDB-lite"/>
    </source>
</evidence>
<feature type="transmembrane region" description="Helical" evidence="2">
    <location>
        <begin position="414"/>
        <end position="435"/>
    </location>
</feature>
<protein>
    <submittedName>
        <fullName evidence="3">Uncharacterized protein</fullName>
    </submittedName>
</protein>
<dbReference type="EMBL" id="JAVQLW010000001">
    <property type="protein sequence ID" value="MDS9467319.1"/>
    <property type="molecule type" value="Genomic_DNA"/>
</dbReference>
<gene>
    <name evidence="3" type="ORF">RGQ15_06995</name>
</gene>
<evidence type="ECO:0000256" key="2">
    <source>
        <dbReference type="SAM" id="Phobius"/>
    </source>
</evidence>
<feature type="region of interest" description="Disordered" evidence="1">
    <location>
        <begin position="466"/>
        <end position="494"/>
    </location>
</feature>
<dbReference type="RefSeq" id="WP_311159497.1">
    <property type="nucleotide sequence ID" value="NZ_JAVQLW010000001.1"/>
</dbReference>
<accession>A0ABU2HRT6</accession>
<keyword evidence="4" id="KW-1185">Reference proteome</keyword>
<organism evidence="3 4">
    <name type="scientific">Paracoccus aurantius</name>
    <dbReference type="NCBI Taxonomy" id="3073814"/>
    <lineage>
        <taxon>Bacteria</taxon>
        <taxon>Pseudomonadati</taxon>
        <taxon>Pseudomonadota</taxon>
        <taxon>Alphaproteobacteria</taxon>
        <taxon>Rhodobacterales</taxon>
        <taxon>Paracoccaceae</taxon>
        <taxon>Paracoccus</taxon>
    </lineage>
</organism>
<feature type="transmembrane region" description="Helical" evidence="2">
    <location>
        <begin position="350"/>
        <end position="371"/>
    </location>
</feature>
<dbReference type="Proteomes" id="UP001269144">
    <property type="component" value="Unassembled WGS sequence"/>
</dbReference>
<keyword evidence="2" id="KW-0812">Transmembrane</keyword>
<name>A0ABU2HRT6_9RHOB</name>
<feature type="compositionally biased region" description="Polar residues" evidence="1">
    <location>
        <begin position="484"/>
        <end position="494"/>
    </location>
</feature>
<sequence length="494" mass="53575">MTSALKSLADDLDRLTENGNASVVETQTALTIAKLEAAEAHNIWVSVNKLGWPITAEDEAGEPVLDELGFDPALGQYILTCRKPDHPDERLVVTKAGLRQGLSEPGAQGNWQVVCCQVSFATGLFQISPLGAEDVFVPASPVKSPQEIVRETIEPRRTPSDIRKWLIRGGVTDDRRSDPAFEVFAEEAAPRLARAICSECGASEDLIFLGPPRMTLRSAPGLYGDLTPVGIASLNNAVAWVYEDPAATEQRHGLLAAEIARLATRGETLAHFLNGAGSEILQNARLAYQLSLSELSREAIKTQGDLRKAIADDTTKAAESTRTLSTAIAVSIATAITLITARSTGSADPWVISVIAGVVAAYLVTIAINGWMHLRLQRRLREQWRRRFYNFVAQDDYDAMVTIPARDAERPYNITGYVSIFIALILGALSFASVFHGNQTEEPKELEQSLQQVESKVETMPDAIVAPPGAVQHEEVDSKRPSSDADQGNSQQGP</sequence>
<comment type="caution">
    <text evidence="3">The sequence shown here is derived from an EMBL/GenBank/DDBJ whole genome shotgun (WGS) entry which is preliminary data.</text>
</comment>
<keyword evidence="2" id="KW-0472">Membrane</keyword>
<keyword evidence="2" id="KW-1133">Transmembrane helix</keyword>